<accession>A0A8J2ING3</accession>
<keyword evidence="3 6" id="KW-0812">Transmembrane</keyword>
<feature type="transmembrane region" description="Helical" evidence="6">
    <location>
        <begin position="246"/>
        <end position="267"/>
    </location>
</feature>
<dbReference type="Proteomes" id="UP000693738">
    <property type="component" value="Unassembled WGS sequence"/>
</dbReference>
<evidence type="ECO:0000256" key="1">
    <source>
        <dbReference type="ARBA" id="ARBA00004141"/>
    </source>
</evidence>
<name>A0A8J2ING3_FUSEQ</name>
<dbReference type="PANTHER" id="PTHR22950:SF683">
    <property type="entry name" value="AMINO ACID TRANSPORTER (EUROFUNG)"/>
    <property type="match status" value="1"/>
</dbReference>
<evidence type="ECO:0000256" key="6">
    <source>
        <dbReference type="SAM" id="Phobius"/>
    </source>
</evidence>
<dbReference type="GO" id="GO:0015179">
    <property type="term" value="F:L-amino acid transmembrane transporter activity"/>
    <property type="evidence" value="ECO:0007669"/>
    <property type="project" value="TreeGrafter"/>
</dbReference>
<feature type="transmembrane region" description="Helical" evidence="6">
    <location>
        <begin position="195"/>
        <end position="216"/>
    </location>
</feature>
<evidence type="ECO:0000313" key="8">
    <source>
        <dbReference type="EMBL" id="CAG7560895.1"/>
    </source>
</evidence>
<feature type="transmembrane region" description="Helical" evidence="6">
    <location>
        <begin position="321"/>
        <end position="340"/>
    </location>
</feature>
<evidence type="ECO:0000256" key="2">
    <source>
        <dbReference type="ARBA" id="ARBA00008066"/>
    </source>
</evidence>
<dbReference type="GO" id="GO:0016020">
    <property type="term" value="C:membrane"/>
    <property type="evidence" value="ECO:0007669"/>
    <property type="project" value="UniProtKB-SubCell"/>
</dbReference>
<comment type="similarity">
    <text evidence="2">Belongs to the amino acid/polyamine transporter 2 family.</text>
</comment>
<dbReference type="PANTHER" id="PTHR22950">
    <property type="entry name" value="AMINO ACID TRANSPORTER"/>
    <property type="match status" value="1"/>
</dbReference>
<dbReference type="Pfam" id="PF01490">
    <property type="entry name" value="Aa_trans"/>
    <property type="match status" value="1"/>
</dbReference>
<evidence type="ECO:0000313" key="9">
    <source>
        <dbReference type="Proteomes" id="UP000693738"/>
    </source>
</evidence>
<feature type="transmembrane region" description="Helical" evidence="6">
    <location>
        <begin position="162"/>
        <end position="183"/>
    </location>
</feature>
<comment type="subcellular location">
    <subcellularLocation>
        <location evidence="1">Membrane</location>
        <topology evidence="1">Multi-pass membrane protein</topology>
    </subcellularLocation>
</comment>
<dbReference type="AlphaFoldDB" id="A0A8J2ING3"/>
<dbReference type="InterPro" id="IPR013057">
    <property type="entry name" value="AA_transpt_TM"/>
</dbReference>
<evidence type="ECO:0000256" key="3">
    <source>
        <dbReference type="ARBA" id="ARBA00022692"/>
    </source>
</evidence>
<evidence type="ECO:0000256" key="4">
    <source>
        <dbReference type="ARBA" id="ARBA00022989"/>
    </source>
</evidence>
<dbReference type="EMBL" id="CAJSTJ010000138">
    <property type="protein sequence ID" value="CAG7560895.1"/>
    <property type="molecule type" value="Genomic_DNA"/>
</dbReference>
<feature type="transmembrane region" description="Helical" evidence="6">
    <location>
        <begin position="361"/>
        <end position="381"/>
    </location>
</feature>
<protein>
    <recommendedName>
        <fullName evidence="7">Amino acid transporter transmembrane domain-containing protein</fullName>
    </recommendedName>
</protein>
<comment type="caution">
    <text evidence="8">The sequence shown here is derived from an EMBL/GenBank/DDBJ whole genome shotgun (WGS) entry which is preliminary data.</text>
</comment>
<gene>
    <name evidence="8" type="ORF">FEQUK3_LOCUS6604</name>
</gene>
<feature type="transmembrane region" description="Helical" evidence="6">
    <location>
        <begin position="279"/>
        <end position="301"/>
    </location>
</feature>
<feature type="transmembrane region" description="Helical" evidence="6">
    <location>
        <begin position="387"/>
        <end position="414"/>
    </location>
</feature>
<reference evidence="8" key="1">
    <citation type="submission" date="2021-05" db="EMBL/GenBank/DDBJ databases">
        <authorList>
            <person name="Khan N."/>
        </authorList>
    </citation>
    <scope>NUCLEOTIDE SEQUENCE</scope>
</reference>
<organism evidence="8 9">
    <name type="scientific">Fusarium equiseti</name>
    <name type="common">Fusarium scirpi</name>
    <dbReference type="NCBI Taxonomy" id="61235"/>
    <lineage>
        <taxon>Eukaryota</taxon>
        <taxon>Fungi</taxon>
        <taxon>Dikarya</taxon>
        <taxon>Ascomycota</taxon>
        <taxon>Pezizomycotina</taxon>
        <taxon>Sordariomycetes</taxon>
        <taxon>Hypocreomycetidae</taxon>
        <taxon>Hypocreales</taxon>
        <taxon>Nectriaceae</taxon>
        <taxon>Fusarium</taxon>
        <taxon>Fusarium incarnatum-equiseti species complex</taxon>
    </lineage>
</organism>
<evidence type="ECO:0000259" key="7">
    <source>
        <dbReference type="Pfam" id="PF01490"/>
    </source>
</evidence>
<feature type="transmembrane region" description="Helical" evidence="6">
    <location>
        <begin position="136"/>
        <end position="156"/>
    </location>
</feature>
<keyword evidence="4 6" id="KW-1133">Transmembrane helix</keyword>
<feature type="transmembrane region" description="Helical" evidence="6">
    <location>
        <begin position="426"/>
        <end position="449"/>
    </location>
</feature>
<keyword evidence="5 6" id="KW-0472">Membrane</keyword>
<sequence>MTSSHITIAPNEKPATTDRKATIIDRRPSLTGETATVIVEDAVFGEVTGEGPNFRSLSWIGTIALMTKTQIGLGVLSIPASFDTLGIVPGILCLCAVGAITTWSSYMIGAFKRKHPDTYTVDDAAFKIFGKVGREITAVMFLLNWVFVAGSAMLSMSIGFNAISMHAACTAIFVALAAFLAFSLASIRTLSKMGWVAWIGLACIMTAIMIVTVAVTQQERPRMAPMPLIVWESDWKLFGNPTWPQAFSAISCHVFAYAGTPAFFSIVAEMREPELYTRALLWSQAFITLVYSTIGGVVYYYCGSYVSSPALGSAGPFFKKICYGFALPGLLVTAMIVTHIPAKYMFLRILRGSEHLSRNSLVHWGTWLGCTGGTALISYIVASAIPIFGSLVALIGATFGTILCFQPYGIMWLYDNWGRKKRGIRWTLMVVWSSFVILIGTVIMILGTYGTILQIVGASKEGTSAPWSCIDNSNSVAPDRPVHG</sequence>
<evidence type="ECO:0000256" key="5">
    <source>
        <dbReference type="ARBA" id="ARBA00023136"/>
    </source>
</evidence>
<proteinExistence type="inferred from homology"/>
<feature type="transmembrane region" description="Helical" evidence="6">
    <location>
        <begin position="86"/>
        <end position="106"/>
    </location>
</feature>
<feature type="domain" description="Amino acid transporter transmembrane" evidence="7">
    <location>
        <begin position="56"/>
        <end position="453"/>
    </location>
</feature>